<sequence>MMRRKALAALAAVILVALIVLPGCREREVFGFVEEAGDWLLLVEDDPNEAGVDYNGMNLYLSNTDLPQNLTFKVETHAPISDPATDVIASIYLDTDQDNSTGFTGWPTAPSYSPNDIGADYMMLLGTEPSETGSANQNSLFQWDGSADTMIDLGSISVTAYSDSIIGTVGLSTIGNPTSVDVVAIMICDPGGAYLIDNIPDNGHATVNVTTPQQVVVQTYDPRVTQEIHYPGKRISLVTGKEIDLEEVQ</sequence>
<organism evidence="1 2">
    <name type="scientific">candidate division WOR-3 bacterium</name>
    <dbReference type="NCBI Taxonomy" id="2052148"/>
    <lineage>
        <taxon>Bacteria</taxon>
        <taxon>Bacteria division WOR-3</taxon>
    </lineage>
</organism>
<proteinExistence type="predicted"/>
<reference evidence="1" key="1">
    <citation type="submission" date="2019-11" db="EMBL/GenBank/DDBJ databases">
        <title>Microbial mats filling the niche in hypersaline microbial mats.</title>
        <authorList>
            <person name="Wong H.L."/>
            <person name="Macleod F.I."/>
            <person name="White R.A. III"/>
            <person name="Burns B.P."/>
        </authorList>
    </citation>
    <scope>NUCLEOTIDE SEQUENCE</scope>
    <source>
        <strain evidence="1">Bin_327</strain>
    </source>
</reference>
<evidence type="ECO:0000313" key="2">
    <source>
        <dbReference type="Proteomes" id="UP000630660"/>
    </source>
</evidence>
<protein>
    <submittedName>
        <fullName evidence="1">Uncharacterized protein</fullName>
    </submittedName>
</protein>
<evidence type="ECO:0000313" key="1">
    <source>
        <dbReference type="EMBL" id="MBD3363972.1"/>
    </source>
</evidence>
<comment type="caution">
    <text evidence="1">The sequence shown here is derived from an EMBL/GenBank/DDBJ whole genome shotgun (WGS) entry which is preliminary data.</text>
</comment>
<dbReference type="EMBL" id="WJKJ01000062">
    <property type="protein sequence ID" value="MBD3363972.1"/>
    <property type="molecule type" value="Genomic_DNA"/>
</dbReference>
<dbReference type="Proteomes" id="UP000630660">
    <property type="component" value="Unassembled WGS sequence"/>
</dbReference>
<name>A0A9D5QCF1_UNCW3</name>
<accession>A0A9D5QCF1</accession>
<dbReference type="AlphaFoldDB" id="A0A9D5QCF1"/>
<gene>
    <name evidence="1" type="ORF">GF359_02025</name>
</gene>